<dbReference type="InterPro" id="IPR013087">
    <property type="entry name" value="Znf_C2H2_type"/>
</dbReference>
<dbReference type="PROSITE" id="PS50157">
    <property type="entry name" value="ZINC_FINGER_C2H2_2"/>
    <property type="match status" value="5"/>
</dbReference>
<evidence type="ECO:0000256" key="7">
    <source>
        <dbReference type="PROSITE-ProRule" id="PRU00042"/>
    </source>
</evidence>
<dbReference type="SMART" id="SM00355">
    <property type="entry name" value="ZnF_C2H2"/>
    <property type="match status" value="5"/>
</dbReference>
<evidence type="ECO:0000313" key="11">
    <source>
        <dbReference type="Proteomes" id="UP000708208"/>
    </source>
</evidence>
<comment type="similarity">
    <text evidence="6">Belongs to the snail C2H2-type zinc-finger protein family.</text>
</comment>
<keyword evidence="5" id="KW-0539">Nucleus</keyword>
<evidence type="ECO:0000313" key="10">
    <source>
        <dbReference type="EMBL" id="CAG7831741.1"/>
    </source>
</evidence>
<dbReference type="AlphaFoldDB" id="A0A8J2M100"/>
<dbReference type="Proteomes" id="UP000708208">
    <property type="component" value="Unassembled WGS sequence"/>
</dbReference>
<gene>
    <name evidence="10" type="ORF">AFUS01_LOCUS41467</name>
</gene>
<keyword evidence="11" id="KW-1185">Reference proteome</keyword>
<evidence type="ECO:0000256" key="8">
    <source>
        <dbReference type="SAM" id="MobiDB-lite"/>
    </source>
</evidence>
<dbReference type="PROSITE" id="PS00028">
    <property type="entry name" value="ZINC_FINGER_C2H2_1"/>
    <property type="match status" value="5"/>
</dbReference>
<dbReference type="GO" id="GO:0008270">
    <property type="term" value="F:zinc ion binding"/>
    <property type="evidence" value="ECO:0007669"/>
    <property type="project" value="UniProtKB-KW"/>
</dbReference>
<keyword evidence="1" id="KW-0479">Metal-binding</keyword>
<feature type="compositionally biased region" description="Polar residues" evidence="8">
    <location>
        <begin position="250"/>
        <end position="259"/>
    </location>
</feature>
<evidence type="ECO:0000256" key="3">
    <source>
        <dbReference type="ARBA" id="ARBA00022771"/>
    </source>
</evidence>
<dbReference type="Pfam" id="PF00096">
    <property type="entry name" value="zf-C2H2"/>
    <property type="match status" value="2"/>
</dbReference>
<evidence type="ECO:0000256" key="2">
    <source>
        <dbReference type="ARBA" id="ARBA00022737"/>
    </source>
</evidence>
<protein>
    <recommendedName>
        <fullName evidence="9">C2H2-type domain-containing protein</fullName>
    </recommendedName>
</protein>
<keyword evidence="3 7" id="KW-0863">Zinc-finger</keyword>
<proteinExistence type="inferred from homology"/>
<reference evidence="10" key="1">
    <citation type="submission" date="2021-06" db="EMBL/GenBank/DDBJ databases">
        <authorList>
            <person name="Hodson N. C."/>
            <person name="Mongue J. A."/>
            <person name="Jaron S. K."/>
        </authorList>
    </citation>
    <scope>NUCLEOTIDE SEQUENCE</scope>
</reference>
<feature type="domain" description="C2H2-type" evidence="9">
    <location>
        <begin position="177"/>
        <end position="205"/>
    </location>
</feature>
<name>A0A8J2M100_9HEXA</name>
<evidence type="ECO:0000256" key="4">
    <source>
        <dbReference type="ARBA" id="ARBA00022833"/>
    </source>
</evidence>
<feature type="domain" description="C2H2-type" evidence="9">
    <location>
        <begin position="207"/>
        <end position="235"/>
    </location>
</feature>
<evidence type="ECO:0000259" key="9">
    <source>
        <dbReference type="PROSITE" id="PS50157"/>
    </source>
</evidence>
<evidence type="ECO:0000256" key="5">
    <source>
        <dbReference type="ARBA" id="ARBA00023242"/>
    </source>
</evidence>
<dbReference type="InterPro" id="IPR050527">
    <property type="entry name" value="Snail/Krueppel_Znf"/>
</dbReference>
<dbReference type="GO" id="GO:0000981">
    <property type="term" value="F:DNA-binding transcription factor activity, RNA polymerase II-specific"/>
    <property type="evidence" value="ECO:0007669"/>
    <property type="project" value="TreeGrafter"/>
</dbReference>
<feature type="domain" description="C2H2-type" evidence="9">
    <location>
        <begin position="149"/>
        <end position="177"/>
    </location>
</feature>
<organism evidence="10 11">
    <name type="scientific">Allacma fusca</name>
    <dbReference type="NCBI Taxonomy" id="39272"/>
    <lineage>
        <taxon>Eukaryota</taxon>
        <taxon>Metazoa</taxon>
        <taxon>Ecdysozoa</taxon>
        <taxon>Arthropoda</taxon>
        <taxon>Hexapoda</taxon>
        <taxon>Collembola</taxon>
        <taxon>Symphypleona</taxon>
        <taxon>Sminthuridae</taxon>
        <taxon>Allacma</taxon>
    </lineage>
</organism>
<evidence type="ECO:0000256" key="6">
    <source>
        <dbReference type="ARBA" id="ARBA00037948"/>
    </source>
</evidence>
<dbReference type="PANTHER" id="PTHR24388:SF104">
    <property type="entry name" value="AT-RICH BINDING PROTEIN-RELATED"/>
    <property type="match status" value="1"/>
</dbReference>
<keyword evidence="4" id="KW-0862">Zinc</keyword>
<feature type="domain" description="C2H2-type" evidence="9">
    <location>
        <begin position="121"/>
        <end position="148"/>
    </location>
</feature>
<evidence type="ECO:0000256" key="1">
    <source>
        <dbReference type="ARBA" id="ARBA00022723"/>
    </source>
</evidence>
<dbReference type="PANTHER" id="PTHR24388">
    <property type="entry name" value="ZINC FINGER PROTEIN"/>
    <property type="match status" value="1"/>
</dbReference>
<feature type="domain" description="C2H2-type" evidence="9">
    <location>
        <begin position="92"/>
        <end position="120"/>
    </location>
</feature>
<feature type="region of interest" description="Disordered" evidence="8">
    <location>
        <begin position="227"/>
        <end position="259"/>
    </location>
</feature>
<dbReference type="OrthoDB" id="6077919at2759"/>
<dbReference type="EMBL" id="CAJVCH010561797">
    <property type="protein sequence ID" value="CAG7831741.1"/>
    <property type="molecule type" value="Genomic_DNA"/>
</dbReference>
<dbReference type="GO" id="GO:0000978">
    <property type="term" value="F:RNA polymerase II cis-regulatory region sequence-specific DNA binding"/>
    <property type="evidence" value="ECO:0007669"/>
    <property type="project" value="TreeGrafter"/>
</dbReference>
<accession>A0A8J2M100</accession>
<comment type="caution">
    <text evidence="10">The sequence shown here is derived from an EMBL/GenBank/DDBJ whole genome shotgun (WGS) entry which is preliminary data.</text>
</comment>
<keyword evidence="2" id="KW-0677">Repeat</keyword>
<sequence>MKVHENPDEIVSRFIQAKVDDQKNLMSFHCQVCKQTFSKESHTNAETNQLEIVCQHGNCPCKATFTDLKNFMLHHKKVCQMRYGLANFDMRVNCDECGKECPNSKQLVAHKHRYHPGPDSLMCQYCGQAFGLPHMLEFHMLTHTTERNIQCHICGNKYKYKSILRTHLAICHSEPRFPCDVCEKKFKTREHLRKHKFCVHSKSEPKFPCHICGKLFKSREYVINHIYSTHEKRRKPRDKKSSNHDGVGDNDNNTDCNSN</sequence>